<dbReference type="Gene3D" id="3.40.50.300">
    <property type="entry name" value="P-loop containing nucleotide triphosphate hydrolases"/>
    <property type="match status" value="2"/>
</dbReference>
<keyword evidence="2" id="KW-0813">Transport</keyword>
<dbReference type="CDD" id="cd18580">
    <property type="entry name" value="ABC_6TM_ABCC_D2"/>
    <property type="match status" value="1"/>
</dbReference>
<evidence type="ECO:0000256" key="6">
    <source>
        <dbReference type="ARBA" id="ARBA00022989"/>
    </source>
</evidence>
<feature type="transmembrane region" description="Helical" evidence="8">
    <location>
        <begin position="931"/>
        <end position="958"/>
    </location>
</feature>
<dbReference type="InterPro" id="IPR050173">
    <property type="entry name" value="ABC_transporter_C-like"/>
</dbReference>
<protein>
    <submittedName>
        <fullName evidence="11">Uncharacterized protein</fullName>
    </submittedName>
</protein>
<dbReference type="Gene3D" id="1.20.1560.10">
    <property type="entry name" value="ABC transporter type 1, transmembrane domain"/>
    <property type="match status" value="2"/>
</dbReference>
<dbReference type="FunFam" id="1.20.1560.10:FF:000066">
    <property type="entry name" value="ABC multidrug transporter (Eurofung)"/>
    <property type="match status" value="1"/>
</dbReference>
<keyword evidence="6 8" id="KW-1133">Transmembrane helix</keyword>
<feature type="transmembrane region" description="Helical" evidence="8">
    <location>
        <begin position="1056"/>
        <end position="1082"/>
    </location>
</feature>
<feature type="domain" description="ABC transmembrane type-1" evidence="10">
    <location>
        <begin position="800"/>
        <end position="1085"/>
    </location>
</feature>
<dbReference type="PROSITE" id="PS50893">
    <property type="entry name" value="ABC_TRANSPORTER_2"/>
    <property type="match status" value="1"/>
</dbReference>
<dbReference type="STRING" id="1441469.A0A225AYY6"/>
<feature type="transmembrane region" description="Helical" evidence="8">
    <location>
        <begin position="1027"/>
        <end position="1050"/>
    </location>
</feature>
<feature type="transmembrane region" description="Helical" evidence="8">
    <location>
        <begin position="249"/>
        <end position="270"/>
    </location>
</feature>
<feature type="transmembrane region" description="Helical" evidence="8">
    <location>
        <begin position="787"/>
        <end position="808"/>
    </location>
</feature>
<evidence type="ECO:0000259" key="10">
    <source>
        <dbReference type="PROSITE" id="PS50929"/>
    </source>
</evidence>
<comment type="subcellular location">
    <subcellularLocation>
        <location evidence="1">Membrane</location>
        <topology evidence="1">Multi-pass membrane protein</topology>
    </subcellularLocation>
</comment>
<feature type="domain" description="ABC transmembrane type-1" evidence="10">
    <location>
        <begin position="262"/>
        <end position="384"/>
    </location>
</feature>
<feature type="transmembrane region" description="Helical" evidence="8">
    <location>
        <begin position="290"/>
        <end position="315"/>
    </location>
</feature>
<keyword evidence="4" id="KW-0547">Nucleotide-binding</keyword>
<feature type="transmembrane region" description="Helical" evidence="8">
    <location>
        <begin position="157"/>
        <end position="174"/>
    </location>
</feature>
<dbReference type="PROSITE" id="PS00211">
    <property type="entry name" value="ABC_TRANSPORTER_1"/>
    <property type="match status" value="1"/>
</dbReference>
<dbReference type="InterPro" id="IPR017871">
    <property type="entry name" value="ABC_transporter-like_CS"/>
</dbReference>
<sequence length="1316" mass="145186">MADTCRDDSFGPTVYSNTCKRFDFSLLFEDAIFAILPDCLFLLASFARMFGLYRKPPKARWTLLQSINSVIIIAYCLLKLSFLVLGIVDHNTPRSRLFVAAGSLDFASGVSMGLLSYSEHVKSARPAPLMTSFLLVTLFLDGARARTEWLLRTSTTVPLIFLVSLGLKVVLLVVESLPKTRFLLHDGRRYTAEETAGIFSLSFFAWLYPLVLKGYQHHLSIDDLYPVNHDISSESVASRIQLAWKSTRALWLSLSLPMIPQLFLVAFNLFQALLVNAAIDFAENENEPDVFGYSLIGAFGLTYFGIAIATAWYQYLAARSLAMIRGALISLTYRCMLDMNDRDEDESSPLSLINVDIDRIVTCLEWVIGVAPDAIQVGIAIWLLEARLGAICVAPVLVVLGNSPRLLSPVITFIGFGIIINVSGSNAPGTGTIFSALSLLSILIDPVNELVAIGPNVAAALDCFNRVQEYVMKEKRVDYRNLLLQEEGSGISPDRTSDELTVANLEPKPASTAAIRLVNVDAGWSKKTLTLRNVSLNLHPSTLNIVIGDIGSGKSTLLKLLLGEVSVLAKGSVSLETDKIAFCGQTPFLRNKTIRDNIIGPLSYDSEWYNACINACALDVDFQQMPQKDSTIAGSRGIALSGGQKQRIALARAAYSRRRIILLDDVLSSLDTITERHCFNYLLGKNGLFRHSQTTVVFVTHSVKWLPQADRIVVLGPSGSLEQTGTYENLISSTGYVQDLVLKMSGNPLELENIPVPRILEEKKDMSVELTTTGEAKKDVPKNFSSVLFYISSMGWMQFFIFVSLVTIEVVTNAMQTPWLSWWTDASQKNPNTNLGKWMGVYAAFGVLSLCFLGLGAAYLLITIVPKSSNALHLKTLQSTMRAPITYLSSKGIATVLNLFTQDMTLIDMPLPIALILATGIRFLLDFGNSIAGAILTSVSSGYMAISIPVLFTALYFLQKFYLRTSHQLRSLDLEAKSPLLEHFMETLQGLTTIRALSWTDYLNSDAFHQLNQSQKPFYLLLCIQRWLTLVLNCIVAGLAVFLMTLTAILRGHINSGLLGVSMVSVVNFGQTLSLFISYWTMLETSLTAISRIVNYVIETPKENSALLTEELPSDWPNELSIKIQHISASYQNTGRDVLNDINISISPGQHVAICGRSGSGKSTLISVLLRLLEPNKGSVLIGGKDISLYTQQAICKRLTSMPQDAWFAPQSCGDSVRENLDPLQEISDDADIYNVLDKTGLREQIDKIGGLDARLKQGDGVLSEGQKQLFCLARAMLTRRGGMFIMDEAMSRFFSPSSFERNWLIDAKVSTIRLN</sequence>
<dbReference type="PROSITE" id="PS50929">
    <property type="entry name" value="ABC_TM1F"/>
    <property type="match status" value="2"/>
</dbReference>
<proteinExistence type="predicted"/>
<dbReference type="SMART" id="SM00382">
    <property type="entry name" value="AAA"/>
    <property type="match status" value="2"/>
</dbReference>
<feature type="transmembrane region" description="Helical" evidence="8">
    <location>
        <begin position="63"/>
        <end position="85"/>
    </location>
</feature>
<evidence type="ECO:0000313" key="11">
    <source>
        <dbReference type="EMBL" id="OKL59685.1"/>
    </source>
</evidence>
<dbReference type="InterPro" id="IPR003439">
    <property type="entry name" value="ABC_transporter-like_ATP-bd"/>
</dbReference>
<dbReference type="InterPro" id="IPR044726">
    <property type="entry name" value="ABCC_6TM_D2"/>
</dbReference>
<feature type="transmembrane region" description="Helical" evidence="8">
    <location>
        <begin position="31"/>
        <end position="51"/>
    </location>
</feature>
<dbReference type="SUPFAM" id="SSF52540">
    <property type="entry name" value="P-loop containing nucleoside triphosphate hydrolases"/>
    <property type="match status" value="2"/>
</dbReference>
<evidence type="ECO:0000256" key="1">
    <source>
        <dbReference type="ARBA" id="ARBA00004141"/>
    </source>
</evidence>
<keyword evidence="5" id="KW-0067">ATP-binding</keyword>
<keyword evidence="12" id="KW-1185">Reference proteome</keyword>
<dbReference type="InterPro" id="IPR027417">
    <property type="entry name" value="P-loop_NTPase"/>
</dbReference>
<evidence type="ECO:0000256" key="7">
    <source>
        <dbReference type="ARBA" id="ARBA00023136"/>
    </source>
</evidence>
<reference evidence="11 12" key="1">
    <citation type="submission" date="2015-06" db="EMBL/GenBank/DDBJ databases">
        <title>Talaromyces atroroseus IBT 11181 draft genome.</title>
        <authorList>
            <person name="Rasmussen K.B."/>
            <person name="Rasmussen S."/>
            <person name="Petersen B."/>
            <person name="Sicheritz-Ponten T."/>
            <person name="Mortensen U.H."/>
            <person name="Thrane U."/>
        </authorList>
    </citation>
    <scope>NUCLEOTIDE SEQUENCE [LARGE SCALE GENOMIC DNA]</scope>
    <source>
        <strain evidence="11 12">IBT 11181</strain>
    </source>
</reference>
<dbReference type="GO" id="GO:0016020">
    <property type="term" value="C:membrane"/>
    <property type="evidence" value="ECO:0007669"/>
    <property type="project" value="UniProtKB-SubCell"/>
</dbReference>
<feature type="transmembrane region" description="Helical" evidence="8">
    <location>
        <begin position="906"/>
        <end position="925"/>
    </location>
</feature>
<keyword evidence="7 8" id="KW-0472">Membrane</keyword>
<gene>
    <name evidence="11" type="ORF">UA08_05025</name>
</gene>
<feature type="transmembrane region" description="Helical" evidence="8">
    <location>
        <begin position="841"/>
        <end position="865"/>
    </location>
</feature>
<dbReference type="Pfam" id="PF00664">
    <property type="entry name" value="ABC_membrane"/>
    <property type="match status" value="1"/>
</dbReference>
<evidence type="ECO:0000313" key="12">
    <source>
        <dbReference type="Proteomes" id="UP000214365"/>
    </source>
</evidence>
<evidence type="ECO:0000256" key="5">
    <source>
        <dbReference type="ARBA" id="ARBA00022840"/>
    </source>
</evidence>
<accession>A0A225AYY6</accession>
<evidence type="ECO:0000256" key="2">
    <source>
        <dbReference type="ARBA" id="ARBA00022448"/>
    </source>
</evidence>
<dbReference type="PANTHER" id="PTHR24223:SF399">
    <property type="entry name" value="ABC TRANSPORTER ATNG"/>
    <property type="match status" value="1"/>
</dbReference>
<dbReference type="GO" id="GO:0140359">
    <property type="term" value="F:ABC-type transporter activity"/>
    <property type="evidence" value="ECO:0007669"/>
    <property type="project" value="InterPro"/>
</dbReference>
<dbReference type="EMBL" id="LFMY01000007">
    <property type="protein sequence ID" value="OKL59685.1"/>
    <property type="molecule type" value="Genomic_DNA"/>
</dbReference>
<dbReference type="PANTHER" id="PTHR24223">
    <property type="entry name" value="ATP-BINDING CASSETTE SUB-FAMILY C"/>
    <property type="match status" value="1"/>
</dbReference>
<dbReference type="InterPro" id="IPR011527">
    <property type="entry name" value="ABC1_TM_dom"/>
</dbReference>
<name>A0A225AYY6_TALAT</name>
<comment type="caution">
    <text evidence="11">The sequence shown here is derived from an EMBL/GenBank/DDBJ whole genome shotgun (WGS) entry which is preliminary data.</text>
</comment>
<dbReference type="RefSeq" id="XP_020119806.1">
    <property type="nucleotide sequence ID" value="XM_020267701.1"/>
</dbReference>
<dbReference type="GO" id="GO:0005524">
    <property type="term" value="F:ATP binding"/>
    <property type="evidence" value="ECO:0007669"/>
    <property type="project" value="UniProtKB-KW"/>
</dbReference>
<evidence type="ECO:0000259" key="9">
    <source>
        <dbReference type="PROSITE" id="PS50893"/>
    </source>
</evidence>
<feature type="domain" description="ABC transporter" evidence="9">
    <location>
        <begin position="515"/>
        <end position="743"/>
    </location>
</feature>
<keyword evidence="3 8" id="KW-0812">Transmembrane</keyword>
<evidence type="ECO:0000256" key="8">
    <source>
        <dbReference type="SAM" id="Phobius"/>
    </source>
</evidence>
<dbReference type="SUPFAM" id="SSF90123">
    <property type="entry name" value="ABC transporter transmembrane region"/>
    <property type="match status" value="2"/>
</dbReference>
<dbReference type="OrthoDB" id="4226862at2759"/>
<dbReference type="GeneID" id="31004781"/>
<dbReference type="InterPro" id="IPR036640">
    <property type="entry name" value="ABC1_TM_sf"/>
</dbReference>
<dbReference type="InterPro" id="IPR003593">
    <property type="entry name" value="AAA+_ATPase"/>
</dbReference>
<dbReference type="Pfam" id="PF00005">
    <property type="entry name" value="ABC_tran"/>
    <property type="match status" value="2"/>
</dbReference>
<evidence type="ECO:0000256" key="3">
    <source>
        <dbReference type="ARBA" id="ARBA00022692"/>
    </source>
</evidence>
<organism evidence="11 12">
    <name type="scientific">Talaromyces atroroseus</name>
    <dbReference type="NCBI Taxonomy" id="1441469"/>
    <lineage>
        <taxon>Eukaryota</taxon>
        <taxon>Fungi</taxon>
        <taxon>Dikarya</taxon>
        <taxon>Ascomycota</taxon>
        <taxon>Pezizomycotina</taxon>
        <taxon>Eurotiomycetes</taxon>
        <taxon>Eurotiomycetidae</taxon>
        <taxon>Eurotiales</taxon>
        <taxon>Trichocomaceae</taxon>
        <taxon>Talaromyces</taxon>
        <taxon>Talaromyces sect. Trachyspermi</taxon>
    </lineage>
</organism>
<dbReference type="GO" id="GO:0016887">
    <property type="term" value="F:ATP hydrolysis activity"/>
    <property type="evidence" value="ECO:0007669"/>
    <property type="project" value="InterPro"/>
</dbReference>
<dbReference type="Proteomes" id="UP000214365">
    <property type="component" value="Unassembled WGS sequence"/>
</dbReference>
<evidence type="ECO:0000256" key="4">
    <source>
        <dbReference type="ARBA" id="ARBA00022741"/>
    </source>
</evidence>